<proteinExistence type="predicted"/>
<evidence type="ECO:0000313" key="2">
    <source>
        <dbReference type="Proteomes" id="UP000515312"/>
    </source>
</evidence>
<protein>
    <submittedName>
        <fullName evidence="1">Uncharacterized protein</fullName>
    </submittedName>
</protein>
<accession>A0A7G8BKA6</accession>
<reference evidence="1 2" key="1">
    <citation type="submission" date="2020-08" db="EMBL/GenBank/DDBJ databases">
        <title>Edaphobacter telluris sp. nov. and Acidobacterium dinghuensis sp. nov., two acidobacteria isolated from forest soil.</title>
        <authorList>
            <person name="Fu J."/>
            <person name="Qiu L."/>
        </authorList>
    </citation>
    <scope>NUCLEOTIDE SEQUENCE [LARGE SCALE GENOMIC DNA]</scope>
    <source>
        <strain evidence="1">4Y35</strain>
    </source>
</reference>
<dbReference type="AlphaFoldDB" id="A0A7G8BKA6"/>
<name>A0A7G8BKA6_9BACT</name>
<keyword evidence="2" id="KW-1185">Reference proteome</keyword>
<dbReference type="RefSeq" id="WP_186744046.1">
    <property type="nucleotide sequence ID" value="NZ_CP060394.1"/>
</dbReference>
<dbReference type="KEGG" id="adin:H7849_03050"/>
<gene>
    <name evidence="1" type="ORF">H7849_03050</name>
</gene>
<sequence>MDSTLEGKEKYMEGGVWGKMPAAVKKKTEPAPTLAKKPGVNLSNLPDHVTIRDRVWWRTSKLSEHRTYSYVLCPKKEMADDNVSGFDHITVSGEDWDQNSQQILNVHFTQIHDGSHFTYYPDSGKYDIADPPRALVDFVTAIFFHAVVVNIYKIDK</sequence>
<dbReference type="Proteomes" id="UP000515312">
    <property type="component" value="Chromosome"/>
</dbReference>
<dbReference type="EMBL" id="CP060394">
    <property type="protein sequence ID" value="QNI32976.1"/>
    <property type="molecule type" value="Genomic_DNA"/>
</dbReference>
<organism evidence="1 2">
    <name type="scientific">Alloacidobacterium dinghuense</name>
    <dbReference type="NCBI Taxonomy" id="2763107"/>
    <lineage>
        <taxon>Bacteria</taxon>
        <taxon>Pseudomonadati</taxon>
        <taxon>Acidobacteriota</taxon>
        <taxon>Terriglobia</taxon>
        <taxon>Terriglobales</taxon>
        <taxon>Acidobacteriaceae</taxon>
        <taxon>Alloacidobacterium</taxon>
    </lineage>
</organism>
<evidence type="ECO:0000313" key="1">
    <source>
        <dbReference type="EMBL" id="QNI32976.1"/>
    </source>
</evidence>